<keyword evidence="3" id="KW-1185">Reference proteome</keyword>
<dbReference type="EMBL" id="QTJR01000007">
    <property type="protein sequence ID" value="RDY66883.1"/>
    <property type="molecule type" value="Genomic_DNA"/>
</dbReference>
<feature type="chain" id="PRO_5017624370" evidence="1">
    <location>
        <begin position="24"/>
        <end position="160"/>
    </location>
</feature>
<name>A0A3D8VC20_9GAMM</name>
<evidence type="ECO:0000313" key="3">
    <source>
        <dbReference type="Proteomes" id="UP000256829"/>
    </source>
</evidence>
<evidence type="ECO:0000256" key="1">
    <source>
        <dbReference type="SAM" id="SignalP"/>
    </source>
</evidence>
<organism evidence="2 3">
    <name type="scientific">Lysobacter soli</name>
    <dbReference type="NCBI Taxonomy" id="453783"/>
    <lineage>
        <taxon>Bacteria</taxon>
        <taxon>Pseudomonadati</taxon>
        <taxon>Pseudomonadota</taxon>
        <taxon>Gammaproteobacteria</taxon>
        <taxon>Lysobacterales</taxon>
        <taxon>Lysobacteraceae</taxon>
        <taxon>Lysobacter</taxon>
    </lineage>
</organism>
<feature type="signal peptide" evidence="1">
    <location>
        <begin position="1"/>
        <end position="23"/>
    </location>
</feature>
<dbReference type="AlphaFoldDB" id="A0A3D8VC20"/>
<dbReference type="RefSeq" id="WP_115842804.1">
    <property type="nucleotide sequence ID" value="NZ_CP183976.1"/>
</dbReference>
<keyword evidence="1" id="KW-0732">Signal</keyword>
<comment type="caution">
    <text evidence="2">The sequence shown here is derived from an EMBL/GenBank/DDBJ whole genome shotgun (WGS) entry which is preliminary data.</text>
</comment>
<evidence type="ECO:0000313" key="2">
    <source>
        <dbReference type="EMBL" id="RDY66883.1"/>
    </source>
</evidence>
<dbReference type="Proteomes" id="UP000256829">
    <property type="component" value="Unassembled WGS sequence"/>
</dbReference>
<proteinExistence type="predicted"/>
<accession>A0A3D8VC20</accession>
<gene>
    <name evidence="2" type="ORF">DX912_12305</name>
</gene>
<reference evidence="2 3" key="1">
    <citation type="submission" date="2018-08" db="EMBL/GenBank/DDBJ databases">
        <title>Lysobacter soli KCTC 22011, whole genome shotgun sequence.</title>
        <authorList>
            <person name="Zhang X."/>
            <person name="Feng G."/>
            <person name="Zhu H."/>
        </authorList>
    </citation>
    <scope>NUCLEOTIDE SEQUENCE [LARGE SCALE GENOMIC DNA]</scope>
    <source>
        <strain evidence="2 3">KCTC 22011</strain>
    </source>
</reference>
<sequence>MKRDAFRAAVVLFAMFASASAMAQDEAESPALDLSVPAERIHFASTDPDVNYGNDPPGAWRPITPAEAEASTKNDWQVHGAVEAGIGYSKNTGTSNWQAVNLNLDKTYTTDDGDTNHVNIDINVGRSDGPVFGPGAVYGPGYYGPSPMPAPMRARGPFVR</sequence>
<protein>
    <submittedName>
        <fullName evidence="2">Uncharacterized protein</fullName>
    </submittedName>
</protein>